<dbReference type="PANTHER" id="PTHR41349">
    <property type="match status" value="1"/>
</dbReference>
<name>A0AAF3EU72_9BILA</name>
<proteinExistence type="predicted"/>
<organism evidence="2 3">
    <name type="scientific">Mesorhabditis belari</name>
    <dbReference type="NCBI Taxonomy" id="2138241"/>
    <lineage>
        <taxon>Eukaryota</taxon>
        <taxon>Metazoa</taxon>
        <taxon>Ecdysozoa</taxon>
        <taxon>Nematoda</taxon>
        <taxon>Chromadorea</taxon>
        <taxon>Rhabditida</taxon>
        <taxon>Rhabditina</taxon>
        <taxon>Rhabditomorpha</taxon>
        <taxon>Rhabditoidea</taxon>
        <taxon>Rhabditidae</taxon>
        <taxon>Mesorhabditinae</taxon>
        <taxon>Mesorhabditis</taxon>
    </lineage>
</organism>
<dbReference type="Gene3D" id="3.60.10.10">
    <property type="entry name" value="Endonuclease/exonuclease/phosphatase"/>
    <property type="match status" value="1"/>
</dbReference>
<dbReference type="InterPro" id="IPR005135">
    <property type="entry name" value="Endo/exonuclease/phosphatase"/>
</dbReference>
<sequence length="292" mass="32957">MTMNIWMDGNHVDDGVKKIAKHVEIVDPDILTIQEIHYEVTAEDIITNLANATLWKYVFESGFDTAILTKHKILNTSTSGTVAMYARIELPSGLRVNAWSMHADYRAYGPYAACNGMVKNASIIMVGESAPFGEKEASRVNDIRTLLGSVEVKSAFDSLDTEPMIVAGDFNSPSHLDWIEAARHRHCGWAFEWPATKMMTDANFTDSFREIYPDPLTKPCRTWSAVEKGNNEWNYELPEPQDRIDFIFYQGPIGANRSALYGGSEPIHISPNHQKNDWPSDHFAVFTDFVIY</sequence>
<accession>A0AAF3EU72</accession>
<evidence type="ECO:0000313" key="3">
    <source>
        <dbReference type="WBParaSite" id="MBELARI_LOCUS17714"/>
    </source>
</evidence>
<evidence type="ECO:0000313" key="2">
    <source>
        <dbReference type="Proteomes" id="UP000887575"/>
    </source>
</evidence>
<dbReference type="AlphaFoldDB" id="A0AAF3EU72"/>
<dbReference type="GO" id="GO:0003824">
    <property type="term" value="F:catalytic activity"/>
    <property type="evidence" value="ECO:0007669"/>
    <property type="project" value="InterPro"/>
</dbReference>
<keyword evidence="2" id="KW-1185">Reference proteome</keyword>
<dbReference type="WBParaSite" id="MBELARI_LOCUS17714">
    <property type="protein sequence ID" value="MBELARI_LOCUS17714"/>
    <property type="gene ID" value="MBELARI_LOCUS17714"/>
</dbReference>
<evidence type="ECO:0000259" key="1">
    <source>
        <dbReference type="Pfam" id="PF03372"/>
    </source>
</evidence>
<dbReference type="PANTHER" id="PTHR41349:SF1">
    <property type="entry name" value="PROTEIN CBG08683"/>
    <property type="match status" value="1"/>
</dbReference>
<reference evidence="3" key="1">
    <citation type="submission" date="2024-02" db="UniProtKB">
        <authorList>
            <consortium name="WormBaseParasite"/>
        </authorList>
    </citation>
    <scope>IDENTIFICATION</scope>
</reference>
<dbReference type="InterPro" id="IPR036691">
    <property type="entry name" value="Endo/exonu/phosph_ase_sf"/>
</dbReference>
<dbReference type="Proteomes" id="UP000887575">
    <property type="component" value="Unassembled WGS sequence"/>
</dbReference>
<protein>
    <submittedName>
        <fullName evidence="3">Endonuclease/exonuclease/phosphatase domain-containing protein</fullName>
    </submittedName>
</protein>
<feature type="domain" description="Endonuclease/exonuclease/phosphatase" evidence="1">
    <location>
        <begin position="1"/>
        <end position="282"/>
    </location>
</feature>
<dbReference type="SUPFAM" id="SSF56219">
    <property type="entry name" value="DNase I-like"/>
    <property type="match status" value="1"/>
</dbReference>
<dbReference type="Pfam" id="PF03372">
    <property type="entry name" value="Exo_endo_phos"/>
    <property type="match status" value="1"/>
</dbReference>